<gene>
    <name evidence="2" type="ORF">HTZ84_22610</name>
</gene>
<dbReference type="Gene3D" id="3.40.720.10">
    <property type="entry name" value="Alkaline Phosphatase, subunit A"/>
    <property type="match status" value="1"/>
</dbReference>
<evidence type="ECO:0008006" key="4">
    <source>
        <dbReference type="Google" id="ProtNLM"/>
    </source>
</evidence>
<keyword evidence="3" id="KW-1185">Reference proteome</keyword>
<feature type="region of interest" description="Disordered" evidence="1">
    <location>
        <begin position="294"/>
        <end position="326"/>
    </location>
</feature>
<protein>
    <recommendedName>
        <fullName evidence="4">Sulfatase</fullName>
    </recommendedName>
</protein>
<dbReference type="RefSeq" id="WP_174682898.1">
    <property type="nucleotide sequence ID" value="NZ_JABUQZ010000003.1"/>
</dbReference>
<evidence type="ECO:0000313" key="3">
    <source>
        <dbReference type="Proteomes" id="UP001016761"/>
    </source>
</evidence>
<proteinExistence type="predicted"/>
<feature type="compositionally biased region" description="Basic and acidic residues" evidence="1">
    <location>
        <begin position="316"/>
        <end position="326"/>
    </location>
</feature>
<dbReference type="EMBL" id="JABUQZ010000003">
    <property type="protein sequence ID" value="NUC75061.1"/>
    <property type="molecule type" value="Genomic_DNA"/>
</dbReference>
<organism evidence="2 3">
    <name type="scientific">Haloterrigena gelatinilytica</name>
    <dbReference type="NCBI Taxonomy" id="2741724"/>
    <lineage>
        <taxon>Archaea</taxon>
        <taxon>Methanobacteriati</taxon>
        <taxon>Methanobacteriota</taxon>
        <taxon>Stenosarchaea group</taxon>
        <taxon>Halobacteria</taxon>
        <taxon>Halobacteriales</taxon>
        <taxon>Natrialbaceae</taxon>
        <taxon>Haloterrigena</taxon>
    </lineage>
</organism>
<comment type="caution">
    <text evidence="2">The sequence shown here is derived from an EMBL/GenBank/DDBJ whole genome shotgun (WGS) entry which is preliminary data.</text>
</comment>
<name>A0ABX2LQ84_9EURY</name>
<evidence type="ECO:0000313" key="2">
    <source>
        <dbReference type="EMBL" id="NUC75061.1"/>
    </source>
</evidence>
<accession>A0ABX2LQ84</accession>
<evidence type="ECO:0000256" key="1">
    <source>
        <dbReference type="SAM" id="MobiDB-lite"/>
    </source>
</evidence>
<dbReference type="InterPro" id="IPR017850">
    <property type="entry name" value="Alkaline_phosphatase_core_sf"/>
</dbReference>
<reference evidence="2 3" key="1">
    <citation type="submission" date="2020-06" db="EMBL/GenBank/DDBJ databases">
        <title>Haloterrigena sp. nov., an extremely halophilic archaeon isolated from a saline sediment.</title>
        <authorList>
            <person name="Liu B.-B."/>
        </authorList>
    </citation>
    <scope>NUCLEOTIDE SEQUENCE [LARGE SCALE GENOMIC DNA]</scope>
    <source>
        <strain evidence="2 3">SYSU A558-1</strain>
    </source>
</reference>
<dbReference type="Proteomes" id="UP001016761">
    <property type="component" value="Unassembled WGS sequence"/>
</dbReference>
<dbReference type="SUPFAM" id="SSF53649">
    <property type="entry name" value="Alkaline phosphatase-like"/>
    <property type="match status" value="1"/>
</dbReference>
<sequence>MTFRDWLAESRERYQDQPVGDATRESARTLAMGASRRTIDTFLGESIWERDDWDVLCILDACRTDLWDEVAPEYGLETGSRWSVASCSLDWIDREFGDDAPADARTAGYVTANPFSGHSADSAMSVDVTEGEHVRYLDEVYDEWTDVGGGVETIPPEAMTERALWAWRRRDELGIDRLVVHYMQPHQPFRSKPEWIGDASNLANLLEPGREAGPCIWEQTREGLRDEREVWEAYQDNLRWVLDDVTDRLAANCEGTIGLTADHGNGLGAWGVWGHPPGAPTPQVRKVPWATVEGVDDKTVTGSPPPAETDDATDDIADRLEALGYR</sequence>